<keyword evidence="1" id="KW-0378">Hydrolase</keyword>
<keyword evidence="1" id="KW-0031">Aminopeptidase</keyword>
<name>A0A344TRG1_9BACT</name>
<dbReference type="AlphaFoldDB" id="A0A344TRG1"/>
<evidence type="ECO:0000313" key="2">
    <source>
        <dbReference type="Proteomes" id="UP000251993"/>
    </source>
</evidence>
<dbReference type="KEGG" id="run:DR864_27565"/>
<keyword evidence="1" id="KW-0645">Protease</keyword>
<accession>A0A344TRG1</accession>
<proteinExistence type="predicted"/>
<dbReference type="Pfam" id="PF10023">
    <property type="entry name" value="Aminopep"/>
    <property type="match status" value="1"/>
</dbReference>
<dbReference type="RefSeq" id="WP_114069993.1">
    <property type="nucleotide sequence ID" value="NZ_CP030850.1"/>
</dbReference>
<dbReference type="GO" id="GO:0004177">
    <property type="term" value="F:aminopeptidase activity"/>
    <property type="evidence" value="ECO:0007669"/>
    <property type="project" value="UniProtKB-KW"/>
</dbReference>
<dbReference type="OrthoDB" id="357991at2"/>
<gene>
    <name evidence="1" type="ORF">DR864_27565</name>
</gene>
<keyword evidence="2" id="KW-1185">Reference proteome</keyword>
<dbReference type="InterPro" id="IPR014553">
    <property type="entry name" value="Aminopept"/>
</dbReference>
<organism evidence="1 2">
    <name type="scientific">Runella rosea</name>
    <dbReference type="NCBI Taxonomy" id="2259595"/>
    <lineage>
        <taxon>Bacteria</taxon>
        <taxon>Pseudomonadati</taxon>
        <taxon>Bacteroidota</taxon>
        <taxon>Cytophagia</taxon>
        <taxon>Cytophagales</taxon>
        <taxon>Spirosomataceae</taxon>
        <taxon>Runella</taxon>
    </lineage>
</organism>
<reference evidence="1 2" key="1">
    <citation type="submission" date="2018-07" db="EMBL/GenBank/DDBJ databases">
        <title>Genome sequencing of Runella.</title>
        <authorList>
            <person name="Baek M.-G."/>
            <person name="Yi H."/>
        </authorList>
    </citation>
    <scope>NUCLEOTIDE SEQUENCE [LARGE SCALE GENOMIC DNA]</scope>
    <source>
        <strain evidence="1 2">HYN0085</strain>
    </source>
</reference>
<sequence length="343" mass="39184">MLKKALLAVLLVLVILGIIYRELISYGYMQAKGQVSILFNTRPVSEVLQDPTLPDSLKQRLKLIGEIKKFAIDSLGLDSSGSYTEFYDQGGKPILWVLTACEKFQMKPKQWSFPIIGTFAYKGFFDTTRAHTEEKTLLEAGFDTQINEVSAWSTLGFFKDPILSSMLYRGEGSLANLIIHEMTHGTLFVKDNLELNENLASFVGDYGAVRFMEAKYGKNAPQLERYEFRKRYNDALSQHIVRGANQLDSLYKKFAPSLATSLKDSLKTAKIQHIVQSSDTLLRGLVGKKYPWRGKKLPNNAFFIGYLTYHSQQNQFNKEFNERFKGNFRAYLSYLKTKYPTSF</sequence>
<evidence type="ECO:0000313" key="1">
    <source>
        <dbReference type="EMBL" id="AXE21232.1"/>
    </source>
</evidence>
<protein>
    <submittedName>
        <fullName evidence="1">Aminopeptidase</fullName>
    </submittedName>
</protein>
<dbReference type="Proteomes" id="UP000251993">
    <property type="component" value="Chromosome"/>
</dbReference>
<dbReference type="EMBL" id="CP030850">
    <property type="protein sequence ID" value="AXE21232.1"/>
    <property type="molecule type" value="Genomic_DNA"/>
</dbReference>